<sequence>MLVPFGIYSQTVFEVRANLIVWMPYSKSGKTRNPLNQDGLQQAANEVLVNMSLHEAARLQNITKSTLRTHGPLEQLALGS</sequence>
<dbReference type="AlphaFoldDB" id="A0ABD2MRA2"/>
<gene>
    <name evidence="1" type="ORF">HHI36_007942</name>
</gene>
<protein>
    <recommendedName>
        <fullName evidence="3">HTH psq-type domain-containing protein</fullName>
    </recommendedName>
</protein>
<keyword evidence="2" id="KW-1185">Reference proteome</keyword>
<proteinExistence type="predicted"/>
<reference evidence="1 2" key="1">
    <citation type="journal article" date="2021" name="BMC Biol.">
        <title>Horizontally acquired antibacterial genes associated with adaptive radiation of ladybird beetles.</title>
        <authorList>
            <person name="Li H.S."/>
            <person name="Tang X.F."/>
            <person name="Huang Y.H."/>
            <person name="Xu Z.Y."/>
            <person name="Chen M.L."/>
            <person name="Du X.Y."/>
            <person name="Qiu B.Y."/>
            <person name="Chen P.T."/>
            <person name="Zhang W."/>
            <person name="Slipinski A."/>
            <person name="Escalona H.E."/>
            <person name="Waterhouse R.M."/>
            <person name="Zwick A."/>
            <person name="Pang H."/>
        </authorList>
    </citation>
    <scope>NUCLEOTIDE SEQUENCE [LARGE SCALE GENOMIC DNA]</scope>
    <source>
        <strain evidence="1">SYSU2018</strain>
    </source>
</reference>
<dbReference type="Proteomes" id="UP001516400">
    <property type="component" value="Unassembled WGS sequence"/>
</dbReference>
<evidence type="ECO:0000313" key="1">
    <source>
        <dbReference type="EMBL" id="KAL3268853.1"/>
    </source>
</evidence>
<dbReference type="EMBL" id="JABFTP020000021">
    <property type="protein sequence ID" value="KAL3268853.1"/>
    <property type="molecule type" value="Genomic_DNA"/>
</dbReference>
<comment type="caution">
    <text evidence="1">The sequence shown here is derived from an EMBL/GenBank/DDBJ whole genome shotgun (WGS) entry which is preliminary data.</text>
</comment>
<evidence type="ECO:0000313" key="2">
    <source>
        <dbReference type="Proteomes" id="UP001516400"/>
    </source>
</evidence>
<name>A0ABD2MRA2_9CUCU</name>
<evidence type="ECO:0008006" key="3">
    <source>
        <dbReference type="Google" id="ProtNLM"/>
    </source>
</evidence>
<organism evidence="1 2">
    <name type="scientific">Cryptolaemus montrouzieri</name>
    <dbReference type="NCBI Taxonomy" id="559131"/>
    <lineage>
        <taxon>Eukaryota</taxon>
        <taxon>Metazoa</taxon>
        <taxon>Ecdysozoa</taxon>
        <taxon>Arthropoda</taxon>
        <taxon>Hexapoda</taxon>
        <taxon>Insecta</taxon>
        <taxon>Pterygota</taxon>
        <taxon>Neoptera</taxon>
        <taxon>Endopterygota</taxon>
        <taxon>Coleoptera</taxon>
        <taxon>Polyphaga</taxon>
        <taxon>Cucujiformia</taxon>
        <taxon>Coccinelloidea</taxon>
        <taxon>Coccinellidae</taxon>
        <taxon>Scymninae</taxon>
        <taxon>Scymnini</taxon>
        <taxon>Cryptolaemus</taxon>
    </lineage>
</organism>
<accession>A0ABD2MRA2</accession>